<accession>A0ABS8K8H0</accession>
<sequence>MKRAANHVGGTSGPTGWYSYFVSPSATSGNASSIASACAEGLQRAYFKRASQWARLS</sequence>
<comment type="caution">
    <text evidence="1">The sequence shown here is derived from an EMBL/GenBank/DDBJ whole genome shotgun (WGS) entry which is preliminary data.</text>
</comment>
<dbReference type="RefSeq" id="WP_230559706.1">
    <property type="nucleotide sequence ID" value="NZ_JAJITC010000001.1"/>
</dbReference>
<organism evidence="1 2">
    <name type="scientific">Paraburkholderia translucens</name>
    <dbReference type="NCBI Taxonomy" id="2886945"/>
    <lineage>
        <taxon>Bacteria</taxon>
        <taxon>Pseudomonadati</taxon>
        <taxon>Pseudomonadota</taxon>
        <taxon>Betaproteobacteria</taxon>
        <taxon>Burkholderiales</taxon>
        <taxon>Burkholderiaceae</taxon>
        <taxon>Paraburkholderia</taxon>
    </lineage>
</organism>
<name>A0ABS8K8H0_9BURK</name>
<dbReference type="EMBL" id="JAJITC010000001">
    <property type="protein sequence ID" value="MCC8400814.1"/>
    <property type="molecule type" value="Genomic_DNA"/>
</dbReference>
<evidence type="ECO:0000313" key="1">
    <source>
        <dbReference type="EMBL" id="MCC8400814.1"/>
    </source>
</evidence>
<keyword evidence="2" id="KW-1185">Reference proteome</keyword>
<dbReference type="Proteomes" id="UP001430614">
    <property type="component" value="Unassembled WGS sequence"/>
</dbReference>
<reference evidence="1 2" key="1">
    <citation type="submission" date="2021-11" db="EMBL/GenBank/DDBJ databases">
        <authorList>
            <person name="Oh E.-T."/>
            <person name="Kim S.-B."/>
        </authorList>
    </citation>
    <scope>NUCLEOTIDE SEQUENCE [LARGE SCALE GENOMIC DNA]</scope>
    <source>
        <strain evidence="1 2">MMS20-SJTN17</strain>
    </source>
</reference>
<proteinExistence type="predicted"/>
<protein>
    <submittedName>
        <fullName evidence="1">Uncharacterized protein</fullName>
    </submittedName>
</protein>
<evidence type="ECO:0000313" key="2">
    <source>
        <dbReference type="Proteomes" id="UP001430614"/>
    </source>
</evidence>
<gene>
    <name evidence="1" type="ORF">LJ655_02695</name>
</gene>